<dbReference type="EnsemblMetazoa" id="CapteT210138">
    <property type="protein sequence ID" value="CapteP210138"/>
    <property type="gene ID" value="CapteG210138"/>
</dbReference>
<dbReference type="STRING" id="283909.R7U257"/>
<dbReference type="OrthoDB" id="5296at2759"/>
<dbReference type="GO" id="GO:0008202">
    <property type="term" value="P:steroid metabolic process"/>
    <property type="evidence" value="ECO:0007669"/>
    <property type="project" value="TreeGrafter"/>
</dbReference>
<keyword evidence="2" id="KW-1133">Transmembrane helix</keyword>
<evidence type="ECO:0000313" key="4">
    <source>
        <dbReference type="EnsemblMetazoa" id="CapteP210138"/>
    </source>
</evidence>
<dbReference type="PANTHER" id="PTHR43313">
    <property type="entry name" value="SHORT-CHAIN DEHYDROGENASE/REDUCTASE FAMILY 9C"/>
    <property type="match status" value="1"/>
</dbReference>
<dbReference type="HOGENOM" id="CLU_010194_2_0_1"/>
<dbReference type="EMBL" id="AMQN01002118">
    <property type="status" value="NOT_ANNOTATED_CDS"/>
    <property type="molecule type" value="Genomic_DNA"/>
</dbReference>
<proteinExistence type="predicted"/>
<reference evidence="5" key="1">
    <citation type="submission" date="2012-12" db="EMBL/GenBank/DDBJ databases">
        <authorList>
            <person name="Hellsten U."/>
            <person name="Grimwood J."/>
            <person name="Chapman J.A."/>
            <person name="Shapiro H."/>
            <person name="Aerts A."/>
            <person name="Otillar R.P."/>
            <person name="Terry A.Y."/>
            <person name="Boore J.L."/>
            <person name="Simakov O."/>
            <person name="Marletaz F."/>
            <person name="Cho S.-J."/>
            <person name="Edsinger-Gonzales E."/>
            <person name="Havlak P."/>
            <person name="Kuo D.-H."/>
            <person name="Larsson T."/>
            <person name="Lv J."/>
            <person name="Arendt D."/>
            <person name="Savage R."/>
            <person name="Osoegawa K."/>
            <person name="de Jong P."/>
            <person name="Lindberg D.R."/>
            <person name="Seaver E.C."/>
            <person name="Weisblat D.A."/>
            <person name="Putnam N.H."/>
            <person name="Grigoriev I.V."/>
            <person name="Rokhsar D.S."/>
        </authorList>
    </citation>
    <scope>NUCLEOTIDE SEQUENCE</scope>
    <source>
        <strain evidence="5">I ESC-2004</strain>
    </source>
</reference>
<dbReference type="Proteomes" id="UP000014760">
    <property type="component" value="Unassembled WGS sequence"/>
</dbReference>
<dbReference type="AlphaFoldDB" id="R7U257"/>
<dbReference type="OMA" id="GFMYRWF"/>
<protein>
    <submittedName>
        <fullName evidence="3 4">Uncharacterized protein</fullName>
    </submittedName>
</protein>
<dbReference type="Gene3D" id="3.40.50.720">
    <property type="entry name" value="NAD(P)-binding Rossmann-like Domain"/>
    <property type="match status" value="1"/>
</dbReference>
<dbReference type="Pfam" id="PF00106">
    <property type="entry name" value="adh_short"/>
    <property type="match status" value="1"/>
</dbReference>
<dbReference type="PRINTS" id="PR00081">
    <property type="entry name" value="GDHRDH"/>
</dbReference>
<dbReference type="SUPFAM" id="SSF51735">
    <property type="entry name" value="NAD(P)-binding Rossmann-fold domains"/>
    <property type="match status" value="1"/>
</dbReference>
<keyword evidence="1" id="KW-0560">Oxidoreductase</keyword>
<organism evidence="3">
    <name type="scientific">Capitella teleta</name>
    <name type="common">Polychaete worm</name>
    <dbReference type="NCBI Taxonomy" id="283909"/>
    <lineage>
        <taxon>Eukaryota</taxon>
        <taxon>Metazoa</taxon>
        <taxon>Spiralia</taxon>
        <taxon>Lophotrochozoa</taxon>
        <taxon>Annelida</taxon>
        <taxon>Polychaeta</taxon>
        <taxon>Sedentaria</taxon>
        <taxon>Scolecida</taxon>
        <taxon>Capitellidae</taxon>
        <taxon>Capitella</taxon>
    </lineage>
</organism>
<evidence type="ECO:0000256" key="2">
    <source>
        <dbReference type="SAM" id="Phobius"/>
    </source>
</evidence>
<reference evidence="3 5" key="2">
    <citation type="journal article" date="2013" name="Nature">
        <title>Insights into bilaterian evolution from three spiralian genomes.</title>
        <authorList>
            <person name="Simakov O."/>
            <person name="Marletaz F."/>
            <person name="Cho S.J."/>
            <person name="Edsinger-Gonzales E."/>
            <person name="Havlak P."/>
            <person name="Hellsten U."/>
            <person name="Kuo D.H."/>
            <person name="Larsson T."/>
            <person name="Lv J."/>
            <person name="Arendt D."/>
            <person name="Savage R."/>
            <person name="Osoegawa K."/>
            <person name="de Jong P."/>
            <person name="Grimwood J."/>
            <person name="Chapman J.A."/>
            <person name="Shapiro H."/>
            <person name="Aerts A."/>
            <person name="Otillar R.P."/>
            <person name="Terry A.Y."/>
            <person name="Boore J.L."/>
            <person name="Grigoriev I.V."/>
            <person name="Lindberg D.R."/>
            <person name="Seaver E.C."/>
            <person name="Weisblat D.A."/>
            <person name="Putnam N.H."/>
            <person name="Rokhsar D.S."/>
        </authorList>
    </citation>
    <scope>NUCLEOTIDE SEQUENCE</scope>
    <source>
        <strain evidence="3 5">I ESC-2004</strain>
    </source>
</reference>
<dbReference type="PANTHER" id="PTHR43313:SF1">
    <property type="entry name" value="3BETA-HYDROXYSTEROID DEHYDROGENASE DHS-16"/>
    <property type="match status" value="1"/>
</dbReference>
<keyword evidence="2" id="KW-0812">Transmembrane</keyword>
<dbReference type="FunCoup" id="R7U257">
    <property type="interactions" value="12"/>
</dbReference>
<keyword evidence="5" id="KW-1185">Reference proteome</keyword>
<dbReference type="GO" id="GO:0016491">
    <property type="term" value="F:oxidoreductase activity"/>
    <property type="evidence" value="ECO:0007669"/>
    <property type="project" value="UniProtKB-KW"/>
</dbReference>
<sequence>MDELRVLLIAIVIITAVCKLLDYFIRTLRVDSIGDQAILVVGCDCGFGFELAKRLDRLGCRVIATSHGEQQSKKLVQECSSRLTGLVVDITSTEGVKTAFNLVKNDILGHRGLWAIVNSSATAQKLSPLEWLTKEDFHQTLNFNFLGVIDLTLTFLPLLKRSKGRVIFTSSIFGRISPNGSPYVVSKYAIEAFADGLRRQLLSTGCSVHLIEPGLYRMTSQPATVREMQKGISRAWREAPRTGAEQYDEGFLLTCVRSLPIFMNTVSSDNIDEVLDNFELALFSQYPRCRYVVGTDAKYMWLPLQYLPEWLSDRLMRLGSPVPTFSLKERKTHKTSE</sequence>
<dbReference type="EMBL" id="KB308479">
    <property type="protein sequence ID" value="ELT97746.1"/>
    <property type="molecule type" value="Genomic_DNA"/>
</dbReference>
<keyword evidence="2" id="KW-0472">Membrane</keyword>
<name>R7U257_CAPTE</name>
<evidence type="ECO:0000313" key="5">
    <source>
        <dbReference type="Proteomes" id="UP000014760"/>
    </source>
</evidence>
<evidence type="ECO:0000313" key="3">
    <source>
        <dbReference type="EMBL" id="ELT97746.1"/>
    </source>
</evidence>
<gene>
    <name evidence="3" type="ORF">CAPTEDRAFT_210138</name>
</gene>
<dbReference type="InterPro" id="IPR002347">
    <property type="entry name" value="SDR_fam"/>
</dbReference>
<feature type="transmembrane region" description="Helical" evidence="2">
    <location>
        <begin position="6"/>
        <end position="25"/>
    </location>
</feature>
<accession>R7U257</accession>
<dbReference type="PROSITE" id="PS00061">
    <property type="entry name" value="ADH_SHORT"/>
    <property type="match status" value="1"/>
</dbReference>
<dbReference type="InterPro" id="IPR036291">
    <property type="entry name" value="NAD(P)-bd_dom_sf"/>
</dbReference>
<evidence type="ECO:0000256" key="1">
    <source>
        <dbReference type="ARBA" id="ARBA00023002"/>
    </source>
</evidence>
<dbReference type="InterPro" id="IPR020904">
    <property type="entry name" value="Sc_DH/Rdtase_CS"/>
</dbReference>
<reference evidence="4" key="3">
    <citation type="submission" date="2015-06" db="UniProtKB">
        <authorList>
            <consortium name="EnsemblMetazoa"/>
        </authorList>
    </citation>
    <scope>IDENTIFICATION</scope>
</reference>